<dbReference type="EMBL" id="CU466930">
    <property type="protein sequence ID" value="CAO81473.1"/>
    <property type="molecule type" value="Genomic_DNA"/>
</dbReference>
<dbReference type="InterPro" id="IPR001638">
    <property type="entry name" value="Solute-binding_3/MltF_N"/>
</dbReference>
<organism evidence="5 6">
    <name type="scientific">Cloacimonas acidaminovorans (strain Evry)</name>
    <dbReference type="NCBI Taxonomy" id="459349"/>
    <lineage>
        <taxon>Bacteria</taxon>
        <taxon>Pseudomonadati</taxon>
        <taxon>Candidatus Cloacimonadota</taxon>
        <taxon>Candidatus Cloacimonadia</taxon>
        <taxon>Candidatus Cloacimonadales</taxon>
        <taxon>Candidatus Cloacimonadaceae</taxon>
        <taxon>Candidatus Cloacimonas</taxon>
    </lineage>
</organism>
<dbReference type="AlphaFoldDB" id="B0VG18"/>
<dbReference type="HOGENOM" id="CLU_1988714_0_0_0"/>
<sequence>MRVGTDAENPPFTYQEGSEFKGIDIEICKRIAKKLNMQLQISKFEFDDLFSALAQNKIDIAASSITITEKRKQTVDFTEPYFDTINQTAVYNIKLLTNLILCVNNNNIRSLTIKYLGGFHENRAN</sequence>
<dbReference type="SUPFAM" id="SSF53850">
    <property type="entry name" value="Periplasmic binding protein-like II"/>
    <property type="match status" value="1"/>
</dbReference>
<dbReference type="PANTHER" id="PTHR35936:SF17">
    <property type="entry name" value="ARGININE-BINDING EXTRACELLULAR PROTEIN ARTP"/>
    <property type="match status" value="1"/>
</dbReference>
<dbReference type="KEGG" id="caci:CLOAM1636"/>
<evidence type="ECO:0000256" key="2">
    <source>
        <dbReference type="ARBA" id="ARBA00010333"/>
    </source>
</evidence>
<feature type="domain" description="Solute-binding protein family 3/N-terminal" evidence="4">
    <location>
        <begin position="2"/>
        <end position="90"/>
    </location>
</feature>
<dbReference type="Gene3D" id="3.40.190.10">
    <property type="entry name" value="Periplasmic binding protein-like II"/>
    <property type="match status" value="1"/>
</dbReference>
<keyword evidence="6" id="KW-1185">Reference proteome</keyword>
<proteinExistence type="inferred from homology"/>
<protein>
    <submittedName>
        <fullName evidence="5">Extracellular solute-binding protein, family 3</fullName>
    </submittedName>
</protein>
<evidence type="ECO:0000256" key="3">
    <source>
        <dbReference type="ARBA" id="ARBA00022729"/>
    </source>
</evidence>
<keyword evidence="3" id="KW-0732">Signal</keyword>
<name>B0VG18_CLOAI</name>
<dbReference type="InterPro" id="IPR018313">
    <property type="entry name" value="SBP_3_CS"/>
</dbReference>
<dbReference type="Proteomes" id="UP000002019">
    <property type="component" value="Chromosome"/>
</dbReference>
<evidence type="ECO:0000259" key="4">
    <source>
        <dbReference type="Pfam" id="PF00497"/>
    </source>
</evidence>
<dbReference type="PANTHER" id="PTHR35936">
    <property type="entry name" value="MEMBRANE-BOUND LYTIC MUREIN TRANSGLYCOSYLASE F"/>
    <property type="match status" value="1"/>
</dbReference>
<dbReference type="Pfam" id="PF00497">
    <property type="entry name" value="SBP_bac_3"/>
    <property type="match status" value="1"/>
</dbReference>
<gene>
    <name evidence="5" type="ordered locus">CLOAM1636</name>
</gene>
<evidence type="ECO:0000313" key="6">
    <source>
        <dbReference type="Proteomes" id="UP000002019"/>
    </source>
</evidence>
<evidence type="ECO:0000256" key="1">
    <source>
        <dbReference type="ARBA" id="ARBA00004196"/>
    </source>
</evidence>
<comment type="subcellular location">
    <subcellularLocation>
        <location evidence="1">Cell envelope</location>
    </subcellularLocation>
</comment>
<accession>B0VG18</accession>
<reference evidence="5 6" key="1">
    <citation type="journal article" date="2008" name="J. Bacteriol.">
        <title>'Candidatus Cloacamonas acidaminovorans': genome sequence reconstruction provides a first glimpse of a new bacterial division.</title>
        <authorList>
            <person name="Pelletier E."/>
            <person name="Kreimeyer A."/>
            <person name="Bocs S."/>
            <person name="Rouy Z."/>
            <person name="Gyapay G."/>
            <person name="Chouari R."/>
            <person name="Riviere D."/>
            <person name="Ganesan A."/>
            <person name="Daegelen P."/>
            <person name="Sghir A."/>
            <person name="Cohen G.N."/>
            <person name="Medigue C."/>
            <person name="Weissenbach J."/>
            <person name="Le Paslier D."/>
        </authorList>
    </citation>
    <scope>NUCLEOTIDE SEQUENCE [LARGE SCALE GENOMIC DNA]</scope>
    <source>
        <strain evidence="6">Evry</strain>
    </source>
</reference>
<dbReference type="GO" id="GO:0030313">
    <property type="term" value="C:cell envelope"/>
    <property type="evidence" value="ECO:0007669"/>
    <property type="project" value="UniProtKB-SubCell"/>
</dbReference>
<dbReference type="STRING" id="459349.CLOAM1636"/>
<comment type="similarity">
    <text evidence="2">Belongs to the bacterial solute-binding protein 3 family.</text>
</comment>
<dbReference type="PROSITE" id="PS01039">
    <property type="entry name" value="SBP_BACTERIAL_3"/>
    <property type="match status" value="1"/>
</dbReference>
<dbReference type="eggNOG" id="COG0834">
    <property type="taxonomic scope" value="Bacteria"/>
</dbReference>
<evidence type="ECO:0000313" key="5">
    <source>
        <dbReference type="EMBL" id="CAO81473.1"/>
    </source>
</evidence>